<dbReference type="InterPro" id="IPR017853">
    <property type="entry name" value="GH"/>
</dbReference>
<dbReference type="EMBL" id="VUNS01000001">
    <property type="protein sequence ID" value="MST95729.1"/>
    <property type="molecule type" value="Genomic_DNA"/>
</dbReference>
<evidence type="ECO:0008006" key="4">
    <source>
        <dbReference type="Google" id="ProtNLM"/>
    </source>
</evidence>
<evidence type="ECO:0000313" key="3">
    <source>
        <dbReference type="Proteomes" id="UP000435649"/>
    </source>
</evidence>
<protein>
    <recommendedName>
        <fullName evidence="4">Carbohydrate binding protein</fullName>
    </recommendedName>
</protein>
<accession>A0A844FZK9</accession>
<dbReference type="AlphaFoldDB" id="A0A844FZK9"/>
<feature type="signal peptide" evidence="1">
    <location>
        <begin position="1"/>
        <end position="22"/>
    </location>
</feature>
<gene>
    <name evidence="2" type="ORF">FYJ85_01535</name>
</gene>
<proteinExistence type="predicted"/>
<dbReference type="SUPFAM" id="SSF49785">
    <property type="entry name" value="Galactose-binding domain-like"/>
    <property type="match status" value="1"/>
</dbReference>
<comment type="caution">
    <text evidence="2">The sequence shown here is derived from an EMBL/GenBank/DDBJ whole genome shotgun (WGS) entry which is preliminary data.</text>
</comment>
<dbReference type="Proteomes" id="UP000435649">
    <property type="component" value="Unassembled WGS sequence"/>
</dbReference>
<evidence type="ECO:0000313" key="2">
    <source>
        <dbReference type="EMBL" id="MST95729.1"/>
    </source>
</evidence>
<reference evidence="2 3" key="1">
    <citation type="submission" date="2019-08" db="EMBL/GenBank/DDBJ databases">
        <title>In-depth cultivation of the pig gut microbiome towards novel bacterial diversity and tailored functional studies.</title>
        <authorList>
            <person name="Wylensek D."/>
            <person name="Hitch T.C.A."/>
            <person name="Clavel T."/>
        </authorList>
    </citation>
    <scope>NUCLEOTIDE SEQUENCE [LARGE SCALE GENOMIC DNA]</scope>
    <source>
        <strain evidence="2 3">BBE-744-WT-12</strain>
    </source>
</reference>
<keyword evidence="3" id="KW-1185">Reference proteome</keyword>
<name>A0A844FZK9_9BACT</name>
<feature type="chain" id="PRO_5032345048" description="Carbohydrate binding protein" evidence="1">
    <location>
        <begin position="23"/>
        <end position="863"/>
    </location>
</feature>
<dbReference type="SUPFAM" id="SSF51445">
    <property type="entry name" value="(Trans)glycosidases"/>
    <property type="match status" value="1"/>
</dbReference>
<evidence type="ECO:0000256" key="1">
    <source>
        <dbReference type="SAM" id="SignalP"/>
    </source>
</evidence>
<dbReference type="Gene3D" id="2.60.120.260">
    <property type="entry name" value="Galactose-binding domain-like"/>
    <property type="match status" value="1"/>
</dbReference>
<dbReference type="Gene3D" id="3.20.20.80">
    <property type="entry name" value="Glycosidases"/>
    <property type="match status" value="1"/>
</dbReference>
<dbReference type="InterPro" id="IPR008979">
    <property type="entry name" value="Galactose-bd-like_sf"/>
</dbReference>
<dbReference type="RefSeq" id="WP_154416773.1">
    <property type="nucleotide sequence ID" value="NZ_VUNS01000001.1"/>
</dbReference>
<keyword evidence="1" id="KW-0732">Signal</keyword>
<sequence length="863" mass="96215">MRQLFTCGILLCAAQLALNAAAVPEGYYPFPLKWDDNQFGTATDVSFLNHKPAGAHGRVIVKDGRFRTSGNNEPIRFLGIGIGGDGVFELDRDAAEKVAARLAKNGVNIVRFHNLDGSDRDRDTLIDFSRPGSCHFNPEHLDRLDYFIAQLKKQGIYLVMGLKVNRTLLPADGAPAGTRLGKRTDRFAKAWIDSQKQWARRLLTHVNPYTGTTLADDPAVVSVELNNESSLLFENLNWIAGLHPELLRELTGLWNDWLLEKYGSDRTLEAAWSKGAASAGNSLLRSASRWHFEHQENLKEICPNSAAGSGASVETVVLSRNDQDWKTQLQLPGLTLEDGCDYTLEFEASADRPGNVRVVSSLDKSDWRNCGLDEAFHIGPEPRKFRFCFTAGNTERGHVRISFGVGHAPGRVRFSGITLVPGARFDGLHGKSLAAKSVSLPLSGNAAQLRDRFEFMVDLDRRYADIMLDFLRNELKLQSLAVDTQIDWGGLSGLKREERMDYVDVHAYWGHPEFTGGSWEFKPGKWKIHNAPQSPRLITGEWCALEQFSRYKQTGKPLSVSEHDYPYPNDYAVEMMPLLVSIALRQEWDMLHLFIHGTFKSRGNSEGISHMFDQTNHPGKIGFFPAAALIFRQGMFEPAGRRIEMRLPRKPWLHFNNRFDRAWAVSGVRRNLLDSRCSISPMPLDTDEGAVAVTVEAAENAPQPMRAWQEGERTFFTALADRCAVITGHFGGHPVELGGFRIDAGTFPGNFGAAVLVARDGKALAESSELLLTIAGRFENSGVIWNDERSSTLNETNTWGRPPVLAAALNAAVELPADAPRKVYALDSTGRRTAELPAEFRDGKLRFRILPEHRAMHYEVKKP</sequence>
<organism evidence="2 3">
    <name type="scientific">Victivallis lenta</name>
    <dbReference type="NCBI Taxonomy" id="2606640"/>
    <lineage>
        <taxon>Bacteria</taxon>
        <taxon>Pseudomonadati</taxon>
        <taxon>Lentisphaerota</taxon>
        <taxon>Lentisphaeria</taxon>
        <taxon>Victivallales</taxon>
        <taxon>Victivallaceae</taxon>
        <taxon>Victivallis</taxon>
    </lineage>
</organism>